<comment type="caution">
    <text evidence="14">The sequence shown here is derived from an EMBL/GenBank/DDBJ whole genome shotgun (WGS) entry which is preliminary data.</text>
</comment>
<evidence type="ECO:0000256" key="2">
    <source>
        <dbReference type="ARBA" id="ARBA00007333"/>
    </source>
</evidence>
<evidence type="ECO:0000256" key="6">
    <source>
        <dbReference type="ARBA" id="ARBA00022792"/>
    </source>
</evidence>
<keyword evidence="3 11" id="KW-0813">Transport</keyword>
<keyword evidence="12" id="KW-0812">Transmembrane</keyword>
<keyword evidence="7 11" id="KW-0406">Ion transport</keyword>
<sequence>MVRAWGKPYPVSPLIRGLRYVFLIAGFFYGLSKKGIYGVQERAYREEQARLKVIRDRELALLKAKIAREEAIAVKKLESGTLFDEL</sequence>
<evidence type="ECO:0000256" key="8">
    <source>
        <dbReference type="ARBA" id="ARBA00023128"/>
    </source>
</evidence>
<keyword evidence="9 12" id="KW-0472">Membrane</keyword>
<evidence type="ECO:0000256" key="9">
    <source>
        <dbReference type="ARBA" id="ARBA00023136"/>
    </source>
</evidence>
<keyword evidence="15" id="KW-1185">Reference proteome</keyword>
<dbReference type="GO" id="GO:0005743">
    <property type="term" value="C:mitochondrial inner membrane"/>
    <property type="evidence" value="ECO:0007669"/>
    <property type="project" value="UniProtKB-SubCell"/>
</dbReference>
<accession>A0A8S0ZYH3</accession>
<reference evidence="15 16" key="1">
    <citation type="submission" date="2020-04" db="EMBL/GenBank/DDBJ databases">
        <authorList>
            <person name="Wallbank WR R."/>
            <person name="Pardo Diaz C."/>
            <person name="Kozak K."/>
            <person name="Martin S."/>
            <person name="Jiggins C."/>
            <person name="Moest M."/>
            <person name="Warren A I."/>
            <person name="Byers J.R.P. K."/>
            <person name="Montejo-Kovacevich G."/>
            <person name="Yen C E."/>
        </authorList>
    </citation>
    <scope>NUCLEOTIDE SEQUENCE [LARGE SCALE GENOMIC DNA]</scope>
</reference>
<name>A0A8S0ZYH3_ARCPL</name>
<gene>
    <name evidence="13" type="ORF">APLA_LOCUS2931</name>
    <name evidence="14" type="ORF">APLA_LOCUS8549</name>
</gene>
<comment type="subcellular location">
    <subcellularLocation>
        <location evidence="1 11">Mitochondrion inner membrane</location>
    </subcellularLocation>
</comment>
<evidence type="ECO:0000256" key="1">
    <source>
        <dbReference type="ARBA" id="ARBA00004273"/>
    </source>
</evidence>
<evidence type="ECO:0000256" key="3">
    <source>
        <dbReference type="ARBA" id="ARBA00022448"/>
    </source>
</evidence>
<dbReference type="EMBL" id="CADEBD010000308">
    <property type="protein sequence ID" value="CAB3239156.1"/>
    <property type="molecule type" value="Genomic_DNA"/>
</dbReference>
<evidence type="ECO:0000256" key="10">
    <source>
        <dbReference type="ARBA" id="ARBA00023310"/>
    </source>
</evidence>
<evidence type="ECO:0000313" key="14">
    <source>
        <dbReference type="EMBL" id="CAB3239156.1"/>
    </source>
</evidence>
<dbReference type="GO" id="GO:0015078">
    <property type="term" value="F:proton transmembrane transporter activity"/>
    <property type="evidence" value="ECO:0007669"/>
    <property type="project" value="InterPro"/>
</dbReference>
<comment type="subunit">
    <text evidence="11">F-type ATPases have 2 components, CF(1) - the catalytic core - and CF(0) - the membrane proton channel. CF(1) and CF(0) have multiple subunits.</text>
</comment>
<protein>
    <recommendedName>
        <fullName evidence="11">ATP synthase F(0) complex subunit e, mitochondrial</fullName>
    </recommendedName>
</protein>
<evidence type="ECO:0000313" key="16">
    <source>
        <dbReference type="Proteomes" id="UP000494256"/>
    </source>
</evidence>
<evidence type="ECO:0000313" key="15">
    <source>
        <dbReference type="Proteomes" id="UP000494106"/>
    </source>
</evidence>
<evidence type="ECO:0000256" key="4">
    <source>
        <dbReference type="ARBA" id="ARBA00022547"/>
    </source>
</evidence>
<dbReference type="InterPro" id="IPR008386">
    <property type="entry name" value="ATP_synth_F0_esu_mt"/>
</dbReference>
<evidence type="ECO:0000256" key="11">
    <source>
        <dbReference type="RuleBase" id="RU367005"/>
    </source>
</evidence>
<keyword evidence="6 11" id="KW-0999">Mitochondrion inner membrane</keyword>
<dbReference type="OrthoDB" id="9982108at2759"/>
<dbReference type="GO" id="GO:0015986">
    <property type="term" value="P:proton motive force-driven ATP synthesis"/>
    <property type="evidence" value="ECO:0007669"/>
    <property type="project" value="InterPro"/>
</dbReference>
<keyword evidence="8 11" id="KW-0496">Mitochondrion</keyword>
<comment type="function">
    <text evidence="11">Subunit e, of the mitochondrial membrane ATP synthase complex (F(1)F(0) ATP synthase or Complex V) that produces ATP from ADP in the presence of a proton gradient across the membrane which is generated by electron transport complexes of the respiratory chain. ATP synthase complex consist of a soluble F(1) head domain - the catalytic core - and a membrane F(1) domain - the membrane proton channel. These two domains are linked by a central stalk rotating inside the F(1) region and a stationary peripheral stalk. During catalysis, ATP synthesis in the catalytic domain of F(1) is coupled via a rotary mechanism of the central stalk subunits to proton translocation. In vivo, can only synthesize ATP although its ATP hydrolase activity can be activated artificially in vitro. Part of the complex F(0) domain.</text>
</comment>
<comment type="similarity">
    <text evidence="2 11">Belongs to the ATPase e subunit family.</text>
</comment>
<keyword evidence="12" id="KW-1133">Transmembrane helix</keyword>
<dbReference type="GO" id="GO:0045259">
    <property type="term" value="C:proton-transporting ATP synthase complex"/>
    <property type="evidence" value="ECO:0007669"/>
    <property type="project" value="UniProtKB-UniRule"/>
</dbReference>
<dbReference type="Proteomes" id="UP000494106">
    <property type="component" value="Unassembled WGS sequence"/>
</dbReference>
<dbReference type="Proteomes" id="UP000494256">
    <property type="component" value="Unassembled WGS sequence"/>
</dbReference>
<evidence type="ECO:0000256" key="5">
    <source>
        <dbReference type="ARBA" id="ARBA00022781"/>
    </source>
</evidence>
<proteinExistence type="inferred from homology"/>
<evidence type="ECO:0000256" key="7">
    <source>
        <dbReference type="ARBA" id="ARBA00023065"/>
    </source>
</evidence>
<feature type="transmembrane region" description="Helical" evidence="12">
    <location>
        <begin position="14"/>
        <end position="32"/>
    </location>
</feature>
<dbReference type="Pfam" id="PF05680">
    <property type="entry name" value="ATP-synt_E"/>
    <property type="match status" value="1"/>
</dbReference>
<keyword evidence="4 11" id="KW-0138">CF(0)</keyword>
<organism evidence="14 16">
    <name type="scientific">Arctia plantaginis</name>
    <name type="common">Wood tiger moth</name>
    <name type="synonym">Phalaena plantaginis</name>
    <dbReference type="NCBI Taxonomy" id="874455"/>
    <lineage>
        <taxon>Eukaryota</taxon>
        <taxon>Metazoa</taxon>
        <taxon>Ecdysozoa</taxon>
        <taxon>Arthropoda</taxon>
        <taxon>Hexapoda</taxon>
        <taxon>Insecta</taxon>
        <taxon>Pterygota</taxon>
        <taxon>Neoptera</taxon>
        <taxon>Endopterygota</taxon>
        <taxon>Lepidoptera</taxon>
        <taxon>Glossata</taxon>
        <taxon>Ditrysia</taxon>
        <taxon>Noctuoidea</taxon>
        <taxon>Erebidae</taxon>
        <taxon>Arctiinae</taxon>
        <taxon>Arctia</taxon>
    </lineage>
</organism>
<dbReference type="AlphaFoldDB" id="A0A8S0ZYH3"/>
<keyword evidence="10 11" id="KW-0066">ATP synthesis</keyword>
<keyword evidence="5 11" id="KW-0375">Hydrogen ion transport</keyword>
<evidence type="ECO:0000313" key="13">
    <source>
        <dbReference type="EMBL" id="CAB3226544.1"/>
    </source>
</evidence>
<dbReference type="EMBL" id="CADEBC010000220">
    <property type="protein sequence ID" value="CAB3226544.1"/>
    <property type="molecule type" value="Genomic_DNA"/>
</dbReference>
<evidence type="ECO:0000256" key="12">
    <source>
        <dbReference type="SAM" id="Phobius"/>
    </source>
</evidence>